<dbReference type="KEGG" id="lpav:PLANPX_5813"/>
<proteinExistence type="predicted"/>
<dbReference type="Proteomes" id="UP000326837">
    <property type="component" value="Chromosome"/>
</dbReference>
<evidence type="ECO:0000313" key="1">
    <source>
        <dbReference type="EMBL" id="BBO36201.1"/>
    </source>
</evidence>
<accession>A0A5K7XLJ2</accession>
<protein>
    <submittedName>
        <fullName evidence="1">Uncharacterized protein</fullName>
    </submittedName>
</protein>
<organism evidence="1 2">
    <name type="scientific">Lacipirellula parvula</name>
    <dbReference type="NCBI Taxonomy" id="2650471"/>
    <lineage>
        <taxon>Bacteria</taxon>
        <taxon>Pseudomonadati</taxon>
        <taxon>Planctomycetota</taxon>
        <taxon>Planctomycetia</taxon>
        <taxon>Pirellulales</taxon>
        <taxon>Lacipirellulaceae</taxon>
        <taxon>Lacipirellula</taxon>
    </lineage>
</organism>
<dbReference type="AlphaFoldDB" id="A0A5K7XLJ2"/>
<evidence type="ECO:0000313" key="2">
    <source>
        <dbReference type="Proteomes" id="UP000326837"/>
    </source>
</evidence>
<keyword evidence="2" id="KW-1185">Reference proteome</keyword>
<gene>
    <name evidence="1" type="ORF">PLANPX_5813</name>
</gene>
<reference evidence="2" key="1">
    <citation type="submission" date="2019-10" db="EMBL/GenBank/DDBJ databases">
        <title>Lacipirellula parvula gen. nov., sp. nov., representing a lineage of planctomycetes widespread in freshwater anoxic habitats, and description of the family Lacipirellulaceae.</title>
        <authorList>
            <person name="Dedysh S.N."/>
            <person name="Kulichevskaya I.S."/>
            <person name="Beletsky A.V."/>
            <person name="Rakitin A.L."/>
            <person name="Mardanov A.V."/>
            <person name="Ivanova A.A."/>
            <person name="Saltykova V.X."/>
            <person name="Rijpstra W.I.C."/>
            <person name="Sinninghe Damste J.S."/>
            <person name="Ravin N.V."/>
        </authorList>
    </citation>
    <scope>NUCLEOTIDE SEQUENCE [LARGE SCALE GENOMIC DNA]</scope>
    <source>
        <strain evidence="2">PX69</strain>
    </source>
</reference>
<name>A0A5K7XLJ2_9BACT</name>
<sequence length="53" mass="6152">MLLSHGWNEKSLDADARFLDRTSSSRLVVMLSRSRLGSFQYQNYANDQMTKPE</sequence>
<dbReference type="EMBL" id="AP021861">
    <property type="protein sequence ID" value="BBO36201.1"/>
    <property type="molecule type" value="Genomic_DNA"/>
</dbReference>